<dbReference type="RefSeq" id="WP_050057753.1">
    <property type="nucleotide sequence ID" value="NZ_JACHEK010000001.1"/>
</dbReference>
<gene>
    <name evidence="3" type="ORF">HNQ77_000481</name>
</gene>
<dbReference type="PANTHER" id="PTHR33525:SF4">
    <property type="entry name" value="CYCLIC DI-GMP PHOSPHODIESTERASE CDGJ"/>
    <property type="match status" value="1"/>
</dbReference>
<dbReference type="SMART" id="SM00052">
    <property type="entry name" value="EAL"/>
    <property type="match status" value="1"/>
</dbReference>
<evidence type="ECO:0000313" key="4">
    <source>
        <dbReference type="Proteomes" id="UP000538666"/>
    </source>
</evidence>
<keyword evidence="4" id="KW-1185">Reference proteome</keyword>
<dbReference type="Pfam" id="PF08668">
    <property type="entry name" value="HDOD"/>
    <property type="match status" value="1"/>
</dbReference>
<protein>
    <submittedName>
        <fullName evidence="3">EAL and modified HD-GYP domain-containing signal transduction protein</fullName>
    </submittedName>
</protein>
<reference evidence="3 4" key="1">
    <citation type="submission" date="2020-08" db="EMBL/GenBank/DDBJ databases">
        <title>Genomic Encyclopedia of Type Strains, Phase IV (KMG-IV): sequencing the most valuable type-strain genomes for metagenomic binning, comparative biology and taxonomic classification.</title>
        <authorList>
            <person name="Goeker M."/>
        </authorList>
    </citation>
    <scope>NUCLEOTIDE SEQUENCE [LARGE SCALE GENOMIC DNA]</scope>
    <source>
        <strain evidence="3 4">DSM 103733</strain>
    </source>
</reference>
<dbReference type="Pfam" id="PF00563">
    <property type="entry name" value="EAL"/>
    <property type="match status" value="1"/>
</dbReference>
<evidence type="ECO:0000256" key="1">
    <source>
        <dbReference type="SAM" id="MobiDB-lite"/>
    </source>
</evidence>
<dbReference type="Gene3D" id="3.20.20.450">
    <property type="entry name" value="EAL domain"/>
    <property type="match status" value="1"/>
</dbReference>
<dbReference type="InterPro" id="IPR001633">
    <property type="entry name" value="EAL_dom"/>
</dbReference>
<proteinExistence type="predicted"/>
<evidence type="ECO:0000259" key="2">
    <source>
        <dbReference type="PROSITE" id="PS51833"/>
    </source>
</evidence>
<dbReference type="InterPro" id="IPR035919">
    <property type="entry name" value="EAL_sf"/>
</dbReference>
<dbReference type="OrthoDB" id="9804751at2"/>
<dbReference type="EMBL" id="JACHEK010000001">
    <property type="protein sequence ID" value="MBB6142543.1"/>
    <property type="molecule type" value="Genomic_DNA"/>
</dbReference>
<dbReference type="SUPFAM" id="SSF109604">
    <property type="entry name" value="HD-domain/PDEase-like"/>
    <property type="match status" value="1"/>
</dbReference>
<dbReference type="Proteomes" id="UP000538666">
    <property type="component" value="Unassembled WGS sequence"/>
</dbReference>
<dbReference type="PIRSF" id="PIRSF003180">
    <property type="entry name" value="DiGMPpdiest_YuxH"/>
    <property type="match status" value="1"/>
</dbReference>
<organism evidence="3 4">
    <name type="scientific">Silvibacterium bohemicum</name>
    <dbReference type="NCBI Taxonomy" id="1577686"/>
    <lineage>
        <taxon>Bacteria</taxon>
        <taxon>Pseudomonadati</taxon>
        <taxon>Acidobacteriota</taxon>
        <taxon>Terriglobia</taxon>
        <taxon>Terriglobales</taxon>
        <taxon>Acidobacteriaceae</taxon>
        <taxon>Silvibacterium</taxon>
    </lineage>
</organism>
<dbReference type="InterPro" id="IPR014408">
    <property type="entry name" value="dGMP_Pdiesterase_EAL/HD-GYP"/>
</dbReference>
<comment type="caution">
    <text evidence="3">The sequence shown here is derived from an EMBL/GenBank/DDBJ whole genome shotgun (WGS) entry which is preliminary data.</text>
</comment>
<evidence type="ECO:0000313" key="3">
    <source>
        <dbReference type="EMBL" id="MBB6142543.1"/>
    </source>
</evidence>
<dbReference type="InterPro" id="IPR052340">
    <property type="entry name" value="RNase_Y/CdgJ"/>
</dbReference>
<accession>A0A841JMS8</accession>
<dbReference type="Gene3D" id="1.10.3210.10">
    <property type="entry name" value="Hypothetical protein af1432"/>
    <property type="match status" value="1"/>
</dbReference>
<sequence length="422" mass="46964">MKAAEQVSFDMEGQSSRGRAQPTRFVARQPIFDARRNVYGYELLFRSGWENSFSGDIEDATRQMLDNCLVWGVDSLAGGGLAFVNCTREALVSQLVTQLPPGNTVLEILETVEPDEELLKACRALRAMGYVFALDDFVPRPEMRPLVEMARFVKVDFRLSDAAERRRIHAMVCGSPAALLAEKIETPEEFSAALAEGYEYFQGYFFCRPKIFANREIPSSWANYLRLLAELTESPFDARAVIRIIMAETSICYRLLRLANSALLGTRKEVTSVQSALILVGEDRFRRLVSLAVSSALGRDQPPALISLSLERARFCELVAPLLGQNPHEQYMLGLLSLLDAILQCPMEKLLKSLPLRPEAKAALLGAENSIALPLNLIRCYEAGAWEPCAGTIQSLGLSEERLAGIYMEAIRWTTEAIASTR</sequence>
<dbReference type="PANTHER" id="PTHR33525">
    <property type="match status" value="1"/>
</dbReference>
<dbReference type="InterPro" id="IPR013976">
    <property type="entry name" value="HDOD"/>
</dbReference>
<feature type="region of interest" description="Disordered" evidence="1">
    <location>
        <begin position="1"/>
        <end position="21"/>
    </location>
</feature>
<feature type="domain" description="HDOD" evidence="2">
    <location>
        <begin position="217"/>
        <end position="402"/>
    </location>
</feature>
<dbReference type="AlphaFoldDB" id="A0A841JMS8"/>
<dbReference type="SUPFAM" id="SSF141868">
    <property type="entry name" value="EAL domain-like"/>
    <property type="match status" value="1"/>
</dbReference>
<dbReference type="PROSITE" id="PS51833">
    <property type="entry name" value="HDOD"/>
    <property type="match status" value="1"/>
</dbReference>
<name>A0A841JMS8_9BACT</name>